<reference evidence="1" key="2">
    <citation type="journal article" date="2020" name="Nat. Commun.">
        <title>Large-scale genome sequencing of mycorrhizal fungi provides insights into the early evolution of symbiotic traits.</title>
        <authorList>
            <person name="Miyauchi S."/>
            <person name="Kiss E."/>
            <person name="Kuo A."/>
            <person name="Drula E."/>
            <person name="Kohler A."/>
            <person name="Sanchez-Garcia M."/>
            <person name="Morin E."/>
            <person name="Andreopoulos B."/>
            <person name="Barry K.W."/>
            <person name="Bonito G."/>
            <person name="Buee M."/>
            <person name="Carver A."/>
            <person name="Chen C."/>
            <person name="Cichocki N."/>
            <person name="Clum A."/>
            <person name="Culley D."/>
            <person name="Crous P.W."/>
            <person name="Fauchery L."/>
            <person name="Girlanda M."/>
            <person name="Hayes R.D."/>
            <person name="Keri Z."/>
            <person name="LaButti K."/>
            <person name="Lipzen A."/>
            <person name="Lombard V."/>
            <person name="Magnuson J."/>
            <person name="Maillard F."/>
            <person name="Murat C."/>
            <person name="Nolan M."/>
            <person name="Ohm R.A."/>
            <person name="Pangilinan J."/>
            <person name="Pereira M.F."/>
            <person name="Perotto S."/>
            <person name="Peter M."/>
            <person name="Pfister S."/>
            <person name="Riley R."/>
            <person name="Sitrit Y."/>
            <person name="Stielow J.B."/>
            <person name="Szollosi G."/>
            <person name="Zifcakova L."/>
            <person name="Stursova M."/>
            <person name="Spatafora J.W."/>
            <person name="Tedersoo L."/>
            <person name="Vaario L.M."/>
            <person name="Yamada A."/>
            <person name="Yan M."/>
            <person name="Wang P."/>
            <person name="Xu J."/>
            <person name="Bruns T."/>
            <person name="Baldrian P."/>
            <person name="Vilgalys R."/>
            <person name="Dunand C."/>
            <person name="Henrissat B."/>
            <person name="Grigoriev I.V."/>
            <person name="Hibbett D."/>
            <person name="Nagy L.G."/>
            <person name="Martin F.M."/>
        </authorList>
    </citation>
    <scope>NUCLEOTIDE SEQUENCE</scope>
    <source>
        <strain evidence="1">P2</strain>
    </source>
</reference>
<evidence type="ECO:0000313" key="2">
    <source>
        <dbReference type="Proteomes" id="UP000886501"/>
    </source>
</evidence>
<evidence type="ECO:0000313" key="1">
    <source>
        <dbReference type="EMBL" id="KAF9652561.1"/>
    </source>
</evidence>
<protein>
    <submittedName>
        <fullName evidence="1">Uncharacterized protein</fullName>
    </submittedName>
</protein>
<gene>
    <name evidence="1" type="ORF">BDM02DRAFT_3109107</name>
</gene>
<dbReference type="EMBL" id="MU117968">
    <property type="protein sequence ID" value="KAF9652561.1"/>
    <property type="molecule type" value="Genomic_DNA"/>
</dbReference>
<accession>A0ACB6ZTX6</accession>
<sequence length="742" mass="82095">MPTPFTHGQQQVTPALYLYPLNDSFVPKHIALLPQQRVKIGRQTNAKTVPAERNGYFDSKVLSRQHAEVWEQDGKIYIKDVKSSNGTFINGERLSGEGLESEPFELKSDDIVEFGIDIVGEDNKTIIHHKVAARVLCVLNEQDAQAAAHAEQQQLAQNPPGYALSSHHQNMTSTAGPSNAFNFNGQGPAVGGQRRPAMQPQGLVGMGGMGGSMRPPGKSGLTFDHILSRLQGELQKSRETGAELHSLNGSMSEIHDTLGGTMPANLPPYPQTLPPVMPSQPAPESSTSSVPPAAIGELQSQLQETQNSLAGYADKFHVLESLINEHGGFKHDIELIKVFMEERKREAQASEQHHSEFSSDDDDARSVATVVPHELERVDEEDEEAAAEHEDRRRSSREVGRPRTPEPSLAEFDDDDHHRSKSRSRIPEDIIDRLETLSSQLESALELSRSLQAQQVSAQNTIQLLEIKVTELQQLVQVTQTKVDDQHEAHQAAIKEAIDSVRVPEQERENERVSLTEMINEWKKGVEGKWASVQEEWSVEKDRLRRARDEWELKTKTIEDGILARVESHLSVTQQRDGHPFMNGSAKSNGQGLVTPPSPRSLSSDSMRPRSRKKRNGSSRGRTKSPSQIATPPANTDSDEDEEPVSISNNGSATSPRPRPRSPWTTDESSDSETHADNTESSIKEKATIQYPITPESSLVCAKEEPPRLDSNVAGSDGLPRDLVSRTLSHFHIQVLSWISSM</sequence>
<keyword evidence="2" id="KW-1185">Reference proteome</keyword>
<name>A0ACB6ZTX6_THEGA</name>
<comment type="caution">
    <text evidence="1">The sequence shown here is derived from an EMBL/GenBank/DDBJ whole genome shotgun (WGS) entry which is preliminary data.</text>
</comment>
<proteinExistence type="predicted"/>
<reference evidence="1" key="1">
    <citation type="submission" date="2019-10" db="EMBL/GenBank/DDBJ databases">
        <authorList>
            <consortium name="DOE Joint Genome Institute"/>
            <person name="Kuo A."/>
            <person name="Miyauchi S."/>
            <person name="Kiss E."/>
            <person name="Drula E."/>
            <person name="Kohler A."/>
            <person name="Sanchez-Garcia M."/>
            <person name="Andreopoulos B."/>
            <person name="Barry K.W."/>
            <person name="Bonito G."/>
            <person name="Buee M."/>
            <person name="Carver A."/>
            <person name="Chen C."/>
            <person name="Cichocki N."/>
            <person name="Clum A."/>
            <person name="Culley D."/>
            <person name="Crous P.W."/>
            <person name="Fauchery L."/>
            <person name="Girlanda M."/>
            <person name="Hayes R."/>
            <person name="Keri Z."/>
            <person name="Labutti K."/>
            <person name="Lipzen A."/>
            <person name="Lombard V."/>
            <person name="Magnuson J."/>
            <person name="Maillard F."/>
            <person name="Morin E."/>
            <person name="Murat C."/>
            <person name="Nolan M."/>
            <person name="Ohm R."/>
            <person name="Pangilinan J."/>
            <person name="Pereira M."/>
            <person name="Perotto S."/>
            <person name="Peter M."/>
            <person name="Riley R."/>
            <person name="Sitrit Y."/>
            <person name="Stielow B."/>
            <person name="Szollosi G."/>
            <person name="Zifcakova L."/>
            <person name="Stursova M."/>
            <person name="Spatafora J.W."/>
            <person name="Tedersoo L."/>
            <person name="Vaario L.-M."/>
            <person name="Yamada A."/>
            <person name="Yan M."/>
            <person name="Wang P."/>
            <person name="Xu J."/>
            <person name="Bruns T."/>
            <person name="Baldrian P."/>
            <person name="Vilgalys R."/>
            <person name="Henrissat B."/>
            <person name="Grigoriev I.V."/>
            <person name="Hibbett D."/>
            <person name="Nagy L.G."/>
            <person name="Martin F.M."/>
        </authorList>
    </citation>
    <scope>NUCLEOTIDE SEQUENCE</scope>
    <source>
        <strain evidence="1">P2</strain>
    </source>
</reference>
<organism evidence="1 2">
    <name type="scientific">Thelephora ganbajun</name>
    <name type="common">Ganba fungus</name>
    <dbReference type="NCBI Taxonomy" id="370292"/>
    <lineage>
        <taxon>Eukaryota</taxon>
        <taxon>Fungi</taxon>
        <taxon>Dikarya</taxon>
        <taxon>Basidiomycota</taxon>
        <taxon>Agaricomycotina</taxon>
        <taxon>Agaricomycetes</taxon>
        <taxon>Thelephorales</taxon>
        <taxon>Thelephoraceae</taxon>
        <taxon>Thelephora</taxon>
    </lineage>
</organism>
<dbReference type="Proteomes" id="UP000886501">
    <property type="component" value="Unassembled WGS sequence"/>
</dbReference>